<keyword evidence="3" id="KW-1185">Reference proteome</keyword>
<organism evidence="2 3">
    <name type="scientific">Actinomycetospora corticicola</name>
    <dbReference type="NCBI Taxonomy" id="663602"/>
    <lineage>
        <taxon>Bacteria</taxon>
        <taxon>Bacillati</taxon>
        <taxon>Actinomycetota</taxon>
        <taxon>Actinomycetes</taxon>
        <taxon>Pseudonocardiales</taxon>
        <taxon>Pseudonocardiaceae</taxon>
        <taxon>Actinomycetospora</taxon>
    </lineage>
</organism>
<comment type="caution">
    <text evidence="2">The sequence shown here is derived from an EMBL/GenBank/DDBJ whole genome shotgun (WGS) entry which is preliminary data.</text>
</comment>
<keyword evidence="1" id="KW-0812">Transmembrane</keyword>
<dbReference type="Proteomes" id="UP000535890">
    <property type="component" value="Unassembled WGS sequence"/>
</dbReference>
<evidence type="ECO:0000313" key="3">
    <source>
        <dbReference type="Proteomes" id="UP000535890"/>
    </source>
</evidence>
<keyword evidence="1" id="KW-0472">Membrane</keyword>
<feature type="transmembrane region" description="Helical" evidence="1">
    <location>
        <begin position="51"/>
        <end position="73"/>
    </location>
</feature>
<dbReference type="AlphaFoldDB" id="A0A7Y9J5F1"/>
<name>A0A7Y9J5F1_9PSEU</name>
<feature type="transmembrane region" description="Helical" evidence="1">
    <location>
        <begin position="25"/>
        <end position="45"/>
    </location>
</feature>
<dbReference type="RefSeq" id="WP_179793777.1">
    <property type="nucleotide sequence ID" value="NZ_BAABHP010000007.1"/>
</dbReference>
<gene>
    <name evidence="2" type="ORF">BJ983_002142</name>
</gene>
<evidence type="ECO:0000313" key="2">
    <source>
        <dbReference type="EMBL" id="NYD36040.1"/>
    </source>
</evidence>
<keyword evidence="1" id="KW-1133">Transmembrane helix</keyword>
<dbReference type="EMBL" id="JACCBN010000001">
    <property type="protein sequence ID" value="NYD36040.1"/>
    <property type="molecule type" value="Genomic_DNA"/>
</dbReference>
<evidence type="ECO:0000256" key="1">
    <source>
        <dbReference type="SAM" id="Phobius"/>
    </source>
</evidence>
<reference evidence="2 3" key="1">
    <citation type="submission" date="2020-07" db="EMBL/GenBank/DDBJ databases">
        <title>Sequencing the genomes of 1000 actinobacteria strains.</title>
        <authorList>
            <person name="Klenk H.-P."/>
        </authorList>
    </citation>
    <scope>NUCLEOTIDE SEQUENCE [LARGE SCALE GENOMIC DNA]</scope>
    <source>
        <strain evidence="2 3">DSM 45772</strain>
    </source>
</reference>
<sequence length="105" mass="11193">MLAELLGRLSGAITWPPPDTDRNRFLFRLTFPLSTLAAVYVLTFALVSNGWLPYLVAVILMMVAGVSGIGLLLMRAHRQEVAQAEAAELARSAGSGSASPAPRGR</sequence>
<protein>
    <submittedName>
        <fullName evidence="2">Uncharacterized protein</fullName>
    </submittedName>
</protein>
<proteinExistence type="predicted"/>
<accession>A0A7Y9J5F1</accession>